<name>A0ABT0MZR0_9GAMM</name>
<proteinExistence type="predicted"/>
<dbReference type="RefSeq" id="WP_249246324.1">
    <property type="nucleotide sequence ID" value="NZ_JAKPBZ010000116.1"/>
</dbReference>
<sequence>MPRIDELEDIGNQAIESTNLFFHRTNSPLSIHRMTESDVRWCNSRSMISSNHLAWLSVIDGLHREDSYSFCFKLQDGVVPDRPEGGCVCSFSIHNGIMTVEMIQNFDLDDGALSGRMMELSQIAILFFMLKAEGTGVYIENPVNDQVRDYYVDVCGYDYANDEGTLLYRSVEDILNGYQELQPGAE</sequence>
<protein>
    <submittedName>
        <fullName evidence="1">Uncharacterized protein</fullName>
    </submittedName>
</protein>
<keyword evidence="2" id="KW-1185">Reference proteome</keyword>
<reference evidence="1 2" key="1">
    <citation type="submission" date="2022-02" db="EMBL/GenBank/DDBJ databases">
        <title>Description of Brenneria tiliae sp. nov. isolated from symptomatic Tilia x moltkei and Tilia x europaea trees in the UK.</title>
        <authorList>
            <person name="Kile H."/>
        </authorList>
    </citation>
    <scope>NUCLEOTIDE SEQUENCE [LARGE SCALE GENOMIC DNA]</scope>
    <source>
        <strain evidence="1 2">MC1SB4.1</strain>
    </source>
</reference>
<evidence type="ECO:0000313" key="1">
    <source>
        <dbReference type="EMBL" id="MCL2895340.1"/>
    </source>
</evidence>
<evidence type="ECO:0000313" key="2">
    <source>
        <dbReference type="Proteomes" id="UP001203069"/>
    </source>
</evidence>
<organism evidence="1 2">
    <name type="scientific">Brenneria tiliae</name>
    <dbReference type="NCBI Taxonomy" id="2914984"/>
    <lineage>
        <taxon>Bacteria</taxon>
        <taxon>Pseudomonadati</taxon>
        <taxon>Pseudomonadota</taxon>
        <taxon>Gammaproteobacteria</taxon>
        <taxon>Enterobacterales</taxon>
        <taxon>Pectobacteriaceae</taxon>
        <taxon>Brenneria</taxon>
    </lineage>
</organism>
<gene>
    <name evidence="1" type="ORF">MFP26_21960</name>
</gene>
<comment type="caution">
    <text evidence="1">The sequence shown here is derived from an EMBL/GenBank/DDBJ whole genome shotgun (WGS) entry which is preliminary data.</text>
</comment>
<accession>A0ABT0MZR0</accession>
<dbReference type="Proteomes" id="UP001203069">
    <property type="component" value="Unassembled WGS sequence"/>
</dbReference>
<dbReference type="EMBL" id="JAKPBZ010000116">
    <property type="protein sequence ID" value="MCL2895340.1"/>
    <property type="molecule type" value="Genomic_DNA"/>
</dbReference>